<dbReference type="CDD" id="cd05262">
    <property type="entry name" value="SDR_a7"/>
    <property type="match status" value="1"/>
</dbReference>
<dbReference type="Pfam" id="PF01370">
    <property type="entry name" value="Epimerase"/>
    <property type="match status" value="1"/>
</dbReference>
<gene>
    <name evidence="3" type="ORF">FHG66_20925</name>
</gene>
<keyword evidence="4" id="KW-1185">Reference proteome</keyword>
<evidence type="ECO:0000313" key="3">
    <source>
        <dbReference type="EMBL" id="TNC43650.1"/>
    </source>
</evidence>
<dbReference type="PANTHER" id="PTHR48079:SF6">
    <property type="entry name" value="NAD(P)-BINDING DOMAIN-CONTAINING PROTEIN-RELATED"/>
    <property type="match status" value="1"/>
</dbReference>
<dbReference type="Proteomes" id="UP000305887">
    <property type="component" value="Unassembled WGS sequence"/>
</dbReference>
<feature type="domain" description="NAD-dependent epimerase/dehydratase" evidence="2">
    <location>
        <begin position="3"/>
        <end position="211"/>
    </location>
</feature>
<reference evidence="3 4" key="1">
    <citation type="submission" date="2019-06" db="EMBL/GenBank/DDBJ databases">
        <title>YIM 131921 draft genome.</title>
        <authorList>
            <person name="Jiang L."/>
        </authorList>
    </citation>
    <scope>NUCLEOTIDE SEQUENCE [LARGE SCALE GENOMIC DNA]</scope>
    <source>
        <strain evidence="3 4">YIM 131921</strain>
    </source>
</reference>
<dbReference type="AlphaFoldDB" id="A0A5C4MJR0"/>
<dbReference type="SUPFAM" id="SSF51735">
    <property type="entry name" value="NAD(P)-binding Rossmann-fold domains"/>
    <property type="match status" value="1"/>
</dbReference>
<accession>A0A5C4MJR0</accession>
<comment type="caution">
    <text evidence="3">The sequence shown here is derived from an EMBL/GenBank/DDBJ whole genome shotgun (WGS) entry which is preliminary data.</text>
</comment>
<dbReference type="InterPro" id="IPR001509">
    <property type="entry name" value="Epimerase_deHydtase"/>
</dbReference>
<dbReference type="OrthoDB" id="9787292at2"/>
<dbReference type="RefSeq" id="WP_139079088.1">
    <property type="nucleotide sequence ID" value="NZ_VDFU01000064.1"/>
</dbReference>
<evidence type="ECO:0000313" key="4">
    <source>
        <dbReference type="Proteomes" id="UP000305887"/>
    </source>
</evidence>
<feature type="region of interest" description="Disordered" evidence="1">
    <location>
        <begin position="113"/>
        <end position="139"/>
    </location>
</feature>
<protein>
    <submittedName>
        <fullName evidence="3">SDR family oxidoreductase</fullName>
    </submittedName>
</protein>
<dbReference type="InterPro" id="IPR051783">
    <property type="entry name" value="NAD(P)-dependent_oxidoreduct"/>
</dbReference>
<evidence type="ECO:0000259" key="2">
    <source>
        <dbReference type="Pfam" id="PF01370"/>
    </source>
</evidence>
<dbReference type="EMBL" id="VDFU01000064">
    <property type="protein sequence ID" value="TNC43650.1"/>
    <property type="molecule type" value="Genomic_DNA"/>
</dbReference>
<dbReference type="GO" id="GO:0005737">
    <property type="term" value="C:cytoplasm"/>
    <property type="evidence" value="ECO:0007669"/>
    <property type="project" value="TreeGrafter"/>
</dbReference>
<dbReference type="InterPro" id="IPR036291">
    <property type="entry name" value="NAD(P)-bd_dom_sf"/>
</dbReference>
<sequence>MRIFVTGATGFVGSAVVEDLVAAGHAVLGLARSDDAAARLAAQGADICRGDITDHATLRAGAAEVDAVIHTAFNHDFSRFAASCEEDRQAIEVLGAALQGTDRQLLVTAGLAGVAPGRPSSEEDEPPTPSPAYPRASEQTARRLAARGLRASAVRLAPSVHDKGDHGFVPLLIEIAREKGASAYVGDGGNRWSAVHRRDAARVYRLALEHGLEAGPFQAAGEEAIPFRAIAEAIGQGLGLPVASLSPDEAQAHFGWFAHFASMDAPASSAGTRDRLGWEPNGPGLLADMREAGYFNG</sequence>
<evidence type="ECO:0000256" key="1">
    <source>
        <dbReference type="SAM" id="MobiDB-lite"/>
    </source>
</evidence>
<dbReference type="PANTHER" id="PTHR48079">
    <property type="entry name" value="PROTEIN YEEZ"/>
    <property type="match status" value="1"/>
</dbReference>
<name>A0A5C4MJR0_9RHOB</name>
<proteinExistence type="predicted"/>
<organism evidence="3 4">
    <name type="scientific">Rubellimicrobium rubrum</name>
    <dbReference type="NCBI Taxonomy" id="2585369"/>
    <lineage>
        <taxon>Bacteria</taxon>
        <taxon>Pseudomonadati</taxon>
        <taxon>Pseudomonadota</taxon>
        <taxon>Alphaproteobacteria</taxon>
        <taxon>Rhodobacterales</taxon>
        <taxon>Roseobacteraceae</taxon>
        <taxon>Rubellimicrobium</taxon>
    </lineage>
</organism>
<dbReference type="GO" id="GO:0004029">
    <property type="term" value="F:aldehyde dehydrogenase (NAD+) activity"/>
    <property type="evidence" value="ECO:0007669"/>
    <property type="project" value="TreeGrafter"/>
</dbReference>
<dbReference type="Gene3D" id="3.40.50.720">
    <property type="entry name" value="NAD(P)-binding Rossmann-like Domain"/>
    <property type="match status" value="1"/>
</dbReference>